<dbReference type="SUPFAM" id="SSF52317">
    <property type="entry name" value="Class I glutamine amidotransferase-like"/>
    <property type="match status" value="1"/>
</dbReference>
<dbReference type="AlphaFoldDB" id="A0A2V2V4X3"/>
<dbReference type="VEuPathDB" id="TriTrypDB:TCDM_06266"/>
<dbReference type="VEuPathDB" id="TriTrypDB:TcCL_ESM06361"/>
<evidence type="ECO:0000313" key="3">
    <source>
        <dbReference type="Proteomes" id="UP000246121"/>
    </source>
</evidence>
<protein>
    <recommendedName>
        <fullName evidence="1">Glutamine amidotransferase domain-containing protein</fullName>
    </recommendedName>
</protein>
<feature type="domain" description="Glutamine amidotransferase" evidence="1">
    <location>
        <begin position="49"/>
        <end position="214"/>
    </location>
</feature>
<comment type="caution">
    <text evidence="2">The sequence shown here is derived from an EMBL/GenBank/DDBJ whole genome shotgun (WGS) entry which is preliminary data.</text>
</comment>
<dbReference type="PANTHER" id="PTHR42695">
    <property type="entry name" value="GLUTAMINE AMIDOTRANSFERASE YLR126C-RELATED"/>
    <property type="match status" value="1"/>
</dbReference>
<dbReference type="PROSITE" id="PS51273">
    <property type="entry name" value="GATASE_TYPE_1"/>
    <property type="match status" value="1"/>
</dbReference>
<organism evidence="2 3">
    <name type="scientific">Trypanosoma cruzi</name>
    <dbReference type="NCBI Taxonomy" id="5693"/>
    <lineage>
        <taxon>Eukaryota</taxon>
        <taxon>Discoba</taxon>
        <taxon>Euglenozoa</taxon>
        <taxon>Kinetoplastea</taxon>
        <taxon>Metakinetoplastina</taxon>
        <taxon>Trypanosomatida</taxon>
        <taxon>Trypanosomatidae</taxon>
        <taxon>Trypanosoma</taxon>
        <taxon>Schizotrypanum</taxon>
    </lineage>
</organism>
<dbReference type="InterPro" id="IPR044992">
    <property type="entry name" value="ChyE-like"/>
</dbReference>
<gene>
    <name evidence="2" type="ORF">C4B63_42g246</name>
</gene>
<dbReference type="VEuPathDB" id="TriTrypDB:TcG_04258"/>
<dbReference type="VEuPathDB" id="TriTrypDB:Tc_MARK_1782"/>
<sequence>MRPVVVILLHEPSDTPAYMEVYLTKRGIDYVTYEFWKDEMANLVPASVKNCIRCVKRDGEACRFTPVSETSVEGEYCCIRGVASFGGSMSVNDELPHYAPILSLMRSCIETRTPVIGHCLGGQLLSVSLGGRVCPSEHVEVGWIDQEVVNTGACGIKDWFGGRKVINVFEIHTESFSIPRGARRIVRGKYCANQAYQVGDQYALGLQFHPEVDEEKVRSLTAPSFPSLYTREEIMAMDEEESTRLSPAAMTRDDIELCLRDGRIERNLPIADSIYDTWCSGFIL</sequence>
<dbReference type="Pfam" id="PF00117">
    <property type="entry name" value="GATase"/>
    <property type="match status" value="1"/>
</dbReference>
<dbReference type="GO" id="GO:0005829">
    <property type="term" value="C:cytosol"/>
    <property type="evidence" value="ECO:0007669"/>
    <property type="project" value="TreeGrafter"/>
</dbReference>
<dbReference type="VEuPathDB" id="TriTrypDB:TcCLB.503815.29"/>
<dbReference type="PANTHER" id="PTHR42695:SF5">
    <property type="entry name" value="GLUTAMINE AMIDOTRANSFERASE YLR126C-RELATED"/>
    <property type="match status" value="1"/>
</dbReference>
<dbReference type="VEuPathDB" id="TriTrypDB:BCY84_00796"/>
<dbReference type="VEuPathDB" id="TriTrypDB:TcCLB.507017.4"/>
<dbReference type="Proteomes" id="UP000246121">
    <property type="component" value="Unassembled WGS sequence"/>
</dbReference>
<dbReference type="VEuPathDB" id="TriTrypDB:TCSYLVIO_003070"/>
<dbReference type="VEuPathDB" id="TriTrypDB:ECC02_000183"/>
<evidence type="ECO:0000259" key="1">
    <source>
        <dbReference type="Pfam" id="PF00117"/>
    </source>
</evidence>
<dbReference type="VEuPathDB" id="TriTrypDB:C3747_41g130"/>
<dbReference type="OrthoDB" id="92161at2759"/>
<proteinExistence type="predicted"/>
<dbReference type="Gene3D" id="3.40.50.880">
    <property type="match status" value="1"/>
</dbReference>
<reference evidence="2 3" key="1">
    <citation type="journal article" date="2018" name="Microb. Genom.">
        <title>Expanding an expanded genome: long-read sequencing of Trypanosoma cruzi.</title>
        <authorList>
            <person name="Berna L."/>
            <person name="Rodriguez M."/>
            <person name="Chiribao M.L."/>
            <person name="Parodi-Talice A."/>
            <person name="Pita S."/>
            <person name="Rijo G."/>
            <person name="Alvarez-Valin F."/>
            <person name="Robello C."/>
        </authorList>
    </citation>
    <scope>NUCLEOTIDE SEQUENCE [LARGE SCALE GENOMIC DNA]</scope>
    <source>
        <strain evidence="2 3">Dm28c</strain>
    </source>
</reference>
<dbReference type="InterPro" id="IPR017926">
    <property type="entry name" value="GATASE"/>
</dbReference>
<name>A0A2V2V4X3_TRYCR</name>
<dbReference type="EMBL" id="PRFA01000042">
    <property type="protein sequence ID" value="PWU91585.1"/>
    <property type="molecule type" value="Genomic_DNA"/>
</dbReference>
<dbReference type="CDD" id="cd01741">
    <property type="entry name" value="GATase1_1"/>
    <property type="match status" value="1"/>
</dbReference>
<dbReference type="VEuPathDB" id="TriTrypDB:TcYC6_0094850"/>
<dbReference type="VEuPathDB" id="TriTrypDB:TcBrA4_0031110"/>
<evidence type="ECO:0000313" key="2">
    <source>
        <dbReference type="EMBL" id="PWU91585.1"/>
    </source>
</evidence>
<dbReference type="VEuPathDB" id="TriTrypDB:TcCLB.505807.130"/>
<dbReference type="InterPro" id="IPR029062">
    <property type="entry name" value="Class_I_gatase-like"/>
</dbReference>
<accession>A0A2V2V4X3</accession>
<dbReference type="VEuPathDB" id="TriTrypDB:C4B63_42g246"/>